<protein>
    <submittedName>
        <fullName evidence="1">Uncharacterized protein</fullName>
    </submittedName>
</protein>
<gene>
    <name evidence="1" type="ORF">g.13333</name>
</gene>
<evidence type="ECO:0000313" key="1">
    <source>
        <dbReference type="EMBL" id="JAQ01113.1"/>
    </source>
</evidence>
<dbReference type="EMBL" id="GDHC01017516">
    <property type="protein sequence ID" value="JAQ01113.1"/>
    <property type="molecule type" value="Transcribed_RNA"/>
</dbReference>
<sequence length="170" mass="19026">MGCKVRDIENKASSFAPWENIYTLTSPPLQNNSLCLALYDDGTAPQGGGVGGEIYTGNWTTSYYYAIYYHTVVVQSSSVIDSGKVCGTIVYLSDINHCKLLSMDISEITYRFGHNLPWYVESLCGLTHVPVISGLPQSCARYAKAAVQYVERKKQRKQRLFHTQLQVVEQ</sequence>
<reference evidence="1" key="1">
    <citation type="journal article" date="2016" name="Gigascience">
        <title>De novo construction of an expanded transcriptome assembly for the western tarnished plant bug, Lygus hesperus.</title>
        <authorList>
            <person name="Tassone E.E."/>
            <person name="Geib S.M."/>
            <person name="Hall B."/>
            <person name="Fabrick J.A."/>
            <person name="Brent C.S."/>
            <person name="Hull J.J."/>
        </authorList>
    </citation>
    <scope>NUCLEOTIDE SEQUENCE</scope>
</reference>
<dbReference type="AlphaFoldDB" id="A0A146KXC0"/>
<accession>A0A146KXC0</accession>
<proteinExistence type="predicted"/>
<name>A0A146KXC0_LYGHE</name>
<organism evidence="1">
    <name type="scientific">Lygus hesperus</name>
    <name type="common">Western plant bug</name>
    <dbReference type="NCBI Taxonomy" id="30085"/>
    <lineage>
        <taxon>Eukaryota</taxon>
        <taxon>Metazoa</taxon>
        <taxon>Ecdysozoa</taxon>
        <taxon>Arthropoda</taxon>
        <taxon>Hexapoda</taxon>
        <taxon>Insecta</taxon>
        <taxon>Pterygota</taxon>
        <taxon>Neoptera</taxon>
        <taxon>Paraneoptera</taxon>
        <taxon>Hemiptera</taxon>
        <taxon>Heteroptera</taxon>
        <taxon>Panheteroptera</taxon>
        <taxon>Cimicomorpha</taxon>
        <taxon>Miridae</taxon>
        <taxon>Mirini</taxon>
        <taxon>Lygus</taxon>
    </lineage>
</organism>